<dbReference type="SMART" id="SM00906">
    <property type="entry name" value="Fungal_trans"/>
    <property type="match status" value="1"/>
</dbReference>
<dbReference type="GO" id="GO:0008270">
    <property type="term" value="F:zinc ion binding"/>
    <property type="evidence" value="ECO:0007669"/>
    <property type="project" value="InterPro"/>
</dbReference>
<dbReference type="GO" id="GO:0006351">
    <property type="term" value="P:DNA-templated transcription"/>
    <property type="evidence" value="ECO:0007669"/>
    <property type="project" value="InterPro"/>
</dbReference>
<feature type="transmembrane region" description="Helical" evidence="8">
    <location>
        <begin position="97"/>
        <end position="115"/>
    </location>
</feature>
<feature type="region of interest" description="Disordered" evidence="7">
    <location>
        <begin position="1035"/>
        <end position="1077"/>
    </location>
</feature>
<dbReference type="GO" id="GO:0003677">
    <property type="term" value="F:DNA binding"/>
    <property type="evidence" value="ECO:0007669"/>
    <property type="project" value="InterPro"/>
</dbReference>
<evidence type="ECO:0000256" key="6">
    <source>
        <dbReference type="ARBA" id="ARBA00023242"/>
    </source>
</evidence>
<dbReference type="EMBL" id="MUNK01000064">
    <property type="protein sequence ID" value="OTA34093.1"/>
    <property type="molecule type" value="Genomic_DNA"/>
</dbReference>
<dbReference type="InterPro" id="IPR007219">
    <property type="entry name" value="XnlR_reg_dom"/>
</dbReference>
<feature type="transmembrane region" description="Helical" evidence="8">
    <location>
        <begin position="434"/>
        <end position="460"/>
    </location>
</feature>
<protein>
    <recommendedName>
        <fullName evidence="9">Major facilitator superfamily (MFS) profile domain-containing protein</fullName>
    </recommendedName>
</protein>
<evidence type="ECO:0000313" key="11">
    <source>
        <dbReference type="Proteomes" id="UP000194280"/>
    </source>
</evidence>
<evidence type="ECO:0000256" key="5">
    <source>
        <dbReference type="ARBA" id="ARBA00023136"/>
    </source>
</evidence>
<evidence type="ECO:0000256" key="7">
    <source>
        <dbReference type="SAM" id="MobiDB-lite"/>
    </source>
</evidence>
<dbReference type="Pfam" id="PF07690">
    <property type="entry name" value="MFS_1"/>
    <property type="match status" value="1"/>
</dbReference>
<dbReference type="STRING" id="1157616.A0A1Z5TDK8"/>
<dbReference type="AlphaFoldDB" id="A0A1Z5TDK8"/>
<evidence type="ECO:0000256" key="8">
    <source>
        <dbReference type="SAM" id="Phobius"/>
    </source>
</evidence>
<comment type="subcellular location">
    <subcellularLocation>
        <location evidence="1">Membrane</location>
        <topology evidence="1">Multi-pass membrane protein</topology>
    </subcellularLocation>
</comment>
<dbReference type="Pfam" id="PF04082">
    <property type="entry name" value="Fungal_trans"/>
    <property type="match status" value="1"/>
</dbReference>
<keyword evidence="5 8" id="KW-0472">Membrane</keyword>
<dbReference type="Gene3D" id="1.20.1250.20">
    <property type="entry name" value="MFS general substrate transporter like domains"/>
    <property type="match status" value="1"/>
</dbReference>
<dbReference type="InterPro" id="IPR020846">
    <property type="entry name" value="MFS_dom"/>
</dbReference>
<feature type="compositionally biased region" description="Basic and acidic residues" evidence="7">
    <location>
        <begin position="1044"/>
        <end position="1062"/>
    </location>
</feature>
<dbReference type="FunFam" id="1.20.1250.20:FF:000034">
    <property type="entry name" value="MFS general substrate transporter"/>
    <property type="match status" value="1"/>
</dbReference>
<keyword evidence="2" id="KW-0813">Transport</keyword>
<evidence type="ECO:0000259" key="9">
    <source>
        <dbReference type="PROSITE" id="PS50850"/>
    </source>
</evidence>
<keyword evidence="6" id="KW-0539">Nucleus</keyword>
<dbReference type="InterPro" id="IPR011701">
    <property type="entry name" value="MFS"/>
</dbReference>
<feature type="transmembrane region" description="Helical" evidence="8">
    <location>
        <begin position="127"/>
        <end position="147"/>
    </location>
</feature>
<dbReference type="InParanoid" id="A0A1Z5TDK8"/>
<dbReference type="SUPFAM" id="SSF103473">
    <property type="entry name" value="MFS general substrate transporter"/>
    <property type="match status" value="1"/>
</dbReference>
<organism evidence="10 11">
    <name type="scientific">Hortaea werneckii EXF-2000</name>
    <dbReference type="NCBI Taxonomy" id="1157616"/>
    <lineage>
        <taxon>Eukaryota</taxon>
        <taxon>Fungi</taxon>
        <taxon>Dikarya</taxon>
        <taxon>Ascomycota</taxon>
        <taxon>Pezizomycotina</taxon>
        <taxon>Dothideomycetes</taxon>
        <taxon>Dothideomycetidae</taxon>
        <taxon>Mycosphaerellales</taxon>
        <taxon>Teratosphaeriaceae</taxon>
        <taxon>Hortaea</taxon>
    </lineage>
</organism>
<dbReference type="CDD" id="cd12148">
    <property type="entry name" value="fungal_TF_MHR"/>
    <property type="match status" value="1"/>
</dbReference>
<dbReference type="InterPro" id="IPR036259">
    <property type="entry name" value="MFS_trans_sf"/>
</dbReference>
<dbReference type="PANTHER" id="PTHR43791">
    <property type="entry name" value="PERMEASE-RELATED"/>
    <property type="match status" value="1"/>
</dbReference>
<feature type="domain" description="Major facilitator superfamily (MFS) profile" evidence="9">
    <location>
        <begin position="60"/>
        <end position="520"/>
    </location>
</feature>
<proteinExistence type="predicted"/>
<keyword evidence="4 8" id="KW-1133">Transmembrane helix</keyword>
<evidence type="ECO:0000256" key="4">
    <source>
        <dbReference type="ARBA" id="ARBA00022989"/>
    </source>
</evidence>
<reference evidence="10 11" key="1">
    <citation type="submission" date="2017-01" db="EMBL/GenBank/DDBJ databases">
        <title>The recent genome duplication of the halophilic yeast Hortaea werneckii: insights from long-read sequencing.</title>
        <authorList>
            <person name="Sinha S."/>
            <person name="Flibotte S."/>
            <person name="Neira M."/>
            <person name="Lenassi M."/>
            <person name="Gostincar C."/>
            <person name="Stajich J.E."/>
            <person name="Nislow C.E."/>
        </authorList>
    </citation>
    <scope>NUCLEOTIDE SEQUENCE [LARGE SCALE GENOMIC DNA]</scope>
    <source>
        <strain evidence="10 11">EXF-2000</strain>
    </source>
</reference>
<dbReference type="OrthoDB" id="3037908at2759"/>
<comment type="caution">
    <text evidence="10">The sequence shown here is derived from an EMBL/GenBank/DDBJ whole genome shotgun (WGS) entry which is preliminary data.</text>
</comment>
<accession>A0A1Z5TDK8</accession>
<sequence length="1115" mass="124242">MARPSDEKMAVDERPDYKENVESQVDEYTNAGLSPEDLAFLQNFPPEHKKKLLRKMDWRLVPLLLFLYLITYIDKVNIGNAKIEGLLPSLGMDGTDYNVAVSIFFIPYILAEVPSNMILQHFKRPSYYLGAIVVAWGIVMTCTGTVQDFGELVAVRFLLGLFEAGLFPGAILLISRWYMPNETQTRIALLYTAAASGGAFSGLLAYAIAKMDGVGGYDGWRWIFIIEGLATVLMGVLCVIALPDSPSLSSRWLTEDEARYLTLRQVTRAVKTDPDGPKHKVDWAVLWSVVSDWKVYFLLFANWSQSVPNYALKFAMPTIMRGMGYQSANAQLLTIPPYTCGALSSYGFSVLADKYEWRMPFIVAPQLSVVIGYAILCAKAGNIEDNIGVCVNAWNISNCSGPKKRAISIAYLICAGNIGGLIGSYIYIDSEAPSYPTGYGCSLAFAATGIVAAVSLEGLLMRSNKINAQMTEEEVRAKFSDEKLHQMGDPHQSTYDVYGVHSHTASVSRATQQVISQFGEGHNRSGHASTRESPDLETAEVDGQYHDRTSALTFIRRAWHRLSSSEGGDPVQRILGDAPYAQKITAEGDRPFRDDEAVTAAVPPAAVAHELISFYFDTCAVTYRFLHGPTVYLWLEDLLGVPSADIPRYAPQGSRAAIVYTIFAISAYRKEQIRSSTQATLPESRESDLYFQTAELLSSQETGRVSLQSVQARLLQVLYLLQTQRVTQAWYTFGALLQMTSALGLHRRETRRRGAYGDKSSPDYITSECRKRTFWAAYTMDTYLCVVLGRPKHFHDEDVDQTLPESVIDEEITSEGPKSNASENDSLVDGLVHHSRLAQLLGAATRDVYSVKRISRQARMAAVDVLRRQLRQWKDRLPPHLGTVRPSSLIPSLMRQSVALKLAYAHANMHIFRPLLLENVNYLSGNVASGVQECLEAAQIAMETINGMANNGSLFYSLWWINYVVFCAVSVVYIADIQASKDNSNNLVAGTSREDLMELAERCQQHLSDSNTSSRRYAVVLDELLREAKRTRHRGLQRAPNNIEQRECSDAMQGHDKPEESRAAGGELDSQQAHQAQADSLDFDGPLDKDYNFLDEWSISDWLELDSSVWDPQIF</sequence>
<dbReference type="VEuPathDB" id="FungiDB:BTJ68_06896"/>
<feature type="transmembrane region" description="Helical" evidence="8">
    <location>
        <begin position="153"/>
        <end position="175"/>
    </location>
</feature>
<feature type="transmembrane region" description="Helical" evidence="8">
    <location>
        <begin position="220"/>
        <end position="242"/>
    </location>
</feature>
<evidence type="ECO:0000256" key="2">
    <source>
        <dbReference type="ARBA" id="ARBA00022448"/>
    </source>
</evidence>
<keyword evidence="11" id="KW-1185">Reference proteome</keyword>
<gene>
    <name evidence="10" type="ORF">BTJ68_06896</name>
</gene>
<feature type="transmembrane region" description="Helical" evidence="8">
    <location>
        <begin position="187"/>
        <end position="208"/>
    </location>
</feature>
<evidence type="ECO:0000256" key="1">
    <source>
        <dbReference type="ARBA" id="ARBA00004141"/>
    </source>
</evidence>
<feature type="transmembrane region" description="Helical" evidence="8">
    <location>
        <begin position="954"/>
        <end position="975"/>
    </location>
</feature>
<evidence type="ECO:0000256" key="3">
    <source>
        <dbReference type="ARBA" id="ARBA00022692"/>
    </source>
</evidence>
<feature type="transmembrane region" description="Helical" evidence="8">
    <location>
        <begin position="58"/>
        <end position="77"/>
    </location>
</feature>
<dbReference type="Proteomes" id="UP000194280">
    <property type="component" value="Unassembled WGS sequence"/>
</dbReference>
<dbReference type="PANTHER" id="PTHR43791:SF79">
    <property type="entry name" value="MAJOR FACILITATOR SUPERFAMILY (MFS) PROFILE DOMAIN-CONTAINING PROTEIN"/>
    <property type="match status" value="1"/>
</dbReference>
<dbReference type="PROSITE" id="PS50850">
    <property type="entry name" value="MFS"/>
    <property type="match status" value="1"/>
</dbReference>
<name>A0A1Z5TDK8_HORWE</name>
<evidence type="ECO:0000313" key="10">
    <source>
        <dbReference type="EMBL" id="OTA34093.1"/>
    </source>
</evidence>
<dbReference type="GO" id="GO:0022857">
    <property type="term" value="F:transmembrane transporter activity"/>
    <property type="evidence" value="ECO:0007669"/>
    <property type="project" value="InterPro"/>
</dbReference>
<dbReference type="GO" id="GO:0016020">
    <property type="term" value="C:membrane"/>
    <property type="evidence" value="ECO:0007669"/>
    <property type="project" value="UniProtKB-SubCell"/>
</dbReference>
<feature type="transmembrane region" description="Helical" evidence="8">
    <location>
        <begin position="409"/>
        <end position="428"/>
    </location>
</feature>
<keyword evidence="3 8" id="KW-0812">Transmembrane</keyword>
<feature type="region of interest" description="Disordered" evidence="7">
    <location>
        <begin position="519"/>
        <end position="540"/>
    </location>
</feature>